<organism evidence="1 2">
    <name type="scientific">Parelaphostrongylus tenuis</name>
    <name type="common">Meningeal worm</name>
    <dbReference type="NCBI Taxonomy" id="148309"/>
    <lineage>
        <taxon>Eukaryota</taxon>
        <taxon>Metazoa</taxon>
        <taxon>Ecdysozoa</taxon>
        <taxon>Nematoda</taxon>
        <taxon>Chromadorea</taxon>
        <taxon>Rhabditida</taxon>
        <taxon>Rhabditina</taxon>
        <taxon>Rhabditomorpha</taxon>
        <taxon>Strongyloidea</taxon>
        <taxon>Metastrongylidae</taxon>
        <taxon>Parelaphostrongylus</taxon>
    </lineage>
</organism>
<keyword evidence="2" id="KW-1185">Reference proteome</keyword>
<dbReference type="Proteomes" id="UP001196413">
    <property type="component" value="Unassembled WGS sequence"/>
</dbReference>
<dbReference type="EMBL" id="JAHQIW010006586">
    <property type="protein sequence ID" value="KAJ1369513.1"/>
    <property type="molecule type" value="Genomic_DNA"/>
</dbReference>
<evidence type="ECO:0000313" key="1">
    <source>
        <dbReference type="EMBL" id="KAJ1369513.1"/>
    </source>
</evidence>
<name>A0AAD5R4Z8_PARTN</name>
<proteinExistence type="predicted"/>
<accession>A0AAD5R4Z8</accession>
<evidence type="ECO:0000313" key="2">
    <source>
        <dbReference type="Proteomes" id="UP001196413"/>
    </source>
</evidence>
<sequence>MTLKEQLSTYEVVPVCFFMSKLVHVESMFDIEFMKEMAKTKVVKLILSSSSDGILISVLRCCSVMDRFRWITSLIGGEDVTPRRTVVIANAPERVHYLAYLLTFYGVNNVHITRDDNLLAVENAVRLWRMEECCVFIADYDSLDDLDYGYVETCILYELPDYFPSYERRLLDLSAKLSYGRSLHIMMNVELDRAQAGSVLKFLTDHNQVVPDYLVNMLDRHDGSSSAESKISQER</sequence>
<reference evidence="1" key="1">
    <citation type="submission" date="2021-06" db="EMBL/GenBank/DDBJ databases">
        <title>Parelaphostrongylus tenuis whole genome reference sequence.</title>
        <authorList>
            <person name="Garwood T.J."/>
            <person name="Larsen P.A."/>
            <person name="Fountain-Jones N.M."/>
            <person name="Garbe J.R."/>
            <person name="Macchietto M.G."/>
            <person name="Kania S.A."/>
            <person name="Gerhold R.W."/>
            <person name="Richards J.E."/>
            <person name="Wolf T.M."/>
        </authorList>
    </citation>
    <scope>NUCLEOTIDE SEQUENCE</scope>
    <source>
        <strain evidence="1">MNPRO001-30</strain>
        <tissue evidence="1">Meninges</tissue>
    </source>
</reference>
<gene>
    <name evidence="1" type="ORF">KIN20_030991</name>
</gene>
<dbReference type="AlphaFoldDB" id="A0AAD5R4Z8"/>
<protein>
    <submittedName>
        <fullName evidence="1">Uncharacterized protein</fullName>
    </submittedName>
</protein>
<comment type="caution">
    <text evidence="1">The sequence shown here is derived from an EMBL/GenBank/DDBJ whole genome shotgun (WGS) entry which is preliminary data.</text>
</comment>